<keyword evidence="2" id="KW-0472">Membrane</keyword>
<gene>
    <name evidence="3" type="ORF">ACKW6Q_17445</name>
</gene>
<proteinExistence type="predicted"/>
<evidence type="ECO:0000313" key="4">
    <source>
        <dbReference type="Proteomes" id="UP001634154"/>
    </source>
</evidence>
<dbReference type="RefSeq" id="WP_409357620.1">
    <property type="nucleotide sequence ID" value="NZ_JBJXVJ010000004.1"/>
</dbReference>
<organism evidence="3 4">
    <name type="scientific">Chryseobacterium kwangjuense</name>
    <dbReference type="NCBI Taxonomy" id="267125"/>
    <lineage>
        <taxon>Bacteria</taxon>
        <taxon>Pseudomonadati</taxon>
        <taxon>Bacteroidota</taxon>
        <taxon>Flavobacteriia</taxon>
        <taxon>Flavobacteriales</taxon>
        <taxon>Weeksellaceae</taxon>
        <taxon>Chryseobacterium group</taxon>
        <taxon>Chryseobacterium</taxon>
    </lineage>
</organism>
<comment type="caution">
    <text evidence="3">The sequence shown here is derived from an EMBL/GenBank/DDBJ whole genome shotgun (WGS) entry which is preliminary data.</text>
</comment>
<keyword evidence="2" id="KW-1133">Transmembrane helix</keyword>
<evidence type="ECO:0000313" key="3">
    <source>
        <dbReference type="EMBL" id="MFN1218755.1"/>
    </source>
</evidence>
<accession>A0ABW9K8Q0</accession>
<keyword evidence="4" id="KW-1185">Reference proteome</keyword>
<feature type="coiled-coil region" evidence="1">
    <location>
        <begin position="65"/>
        <end position="92"/>
    </location>
</feature>
<dbReference type="Pfam" id="PF16872">
    <property type="entry name" value="putAbiC"/>
    <property type="match status" value="1"/>
</dbReference>
<name>A0ABW9K8Q0_9FLAO</name>
<protein>
    <submittedName>
        <fullName evidence="3">Phage abortive infection protein</fullName>
    </submittedName>
</protein>
<feature type="transmembrane region" description="Helical" evidence="2">
    <location>
        <begin position="51"/>
        <end position="70"/>
    </location>
</feature>
<evidence type="ECO:0000256" key="2">
    <source>
        <dbReference type="SAM" id="Phobius"/>
    </source>
</evidence>
<keyword evidence="1" id="KW-0175">Coiled coil</keyword>
<dbReference type="Proteomes" id="UP001634154">
    <property type="component" value="Unassembled WGS sequence"/>
</dbReference>
<evidence type="ECO:0000256" key="1">
    <source>
        <dbReference type="SAM" id="Coils"/>
    </source>
</evidence>
<reference evidence="3 4" key="1">
    <citation type="submission" date="2024-12" db="EMBL/GenBank/DDBJ databases">
        <title>Draft genome sequence of Chryseobacterium kwangjuense AG447.</title>
        <authorList>
            <person name="Cheptsov V.S."/>
            <person name="Belov A."/>
            <person name="Zavarzina A.G."/>
        </authorList>
    </citation>
    <scope>NUCLEOTIDE SEQUENCE [LARGE SCALE GENOMIC DNA]</scope>
    <source>
        <strain evidence="3 4">AG447</strain>
    </source>
</reference>
<sequence length="277" mass="32183">MSEKKEDKDYILVFAGLAVLFIFIVMGTTYFHYTGDKNYDNRGTFGDMFGAANALFTGLSFVGLIVTILLQRKDLNTQRDELQKQTQSINKQNFENTFFQLLSLFNSVTSSIEITNDEGTYKGRSAINEMSIHLTREIFKAAKKKGKLFTESTLNQAVKDLEKTEIMEIYIDFYNYHQELIGHYFRTFYHVIKLIHNNDEIDKRFYISIARSQLSSTELVLLFYNGVSPRGIRKFRPLINKYSVLENINFDLIPNLKLRSEYENSAFYTPISDKTTT</sequence>
<dbReference type="InterPro" id="IPR031709">
    <property type="entry name" value="PutAbiC"/>
</dbReference>
<dbReference type="EMBL" id="JBJXVJ010000004">
    <property type="protein sequence ID" value="MFN1218755.1"/>
    <property type="molecule type" value="Genomic_DNA"/>
</dbReference>
<feature type="transmembrane region" description="Helical" evidence="2">
    <location>
        <begin position="12"/>
        <end position="31"/>
    </location>
</feature>
<keyword evidence="2" id="KW-0812">Transmembrane</keyword>